<dbReference type="Proteomes" id="UP001189429">
    <property type="component" value="Unassembled WGS sequence"/>
</dbReference>
<reference evidence="2" key="1">
    <citation type="submission" date="2023-10" db="EMBL/GenBank/DDBJ databases">
        <authorList>
            <person name="Chen Y."/>
            <person name="Shah S."/>
            <person name="Dougan E. K."/>
            <person name="Thang M."/>
            <person name="Chan C."/>
        </authorList>
    </citation>
    <scope>NUCLEOTIDE SEQUENCE [LARGE SCALE GENOMIC DNA]</scope>
</reference>
<evidence type="ECO:0000256" key="1">
    <source>
        <dbReference type="SAM" id="MobiDB-lite"/>
    </source>
</evidence>
<accession>A0ABN9U5U2</accession>
<feature type="compositionally biased region" description="Low complexity" evidence="1">
    <location>
        <begin position="78"/>
        <end position="101"/>
    </location>
</feature>
<evidence type="ECO:0000313" key="2">
    <source>
        <dbReference type="EMBL" id="CAK0853752.1"/>
    </source>
</evidence>
<gene>
    <name evidence="2" type="ORF">PCOR1329_LOCUS45121</name>
</gene>
<name>A0ABN9U5U2_9DINO</name>
<evidence type="ECO:0000313" key="3">
    <source>
        <dbReference type="Proteomes" id="UP001189429"/>
    </source>
</evidence>
<feature type="region of interest" description="Disordered" evidence="1">
    <location>
        <begin position="32"/>
        <end position="54"/>
    </location>
</feature>
<comment type="caution">
    <text evidence="2">The sequence shown here is derived from an EMBL/GenBank/DDBJ whole genome shotgun (WGS) entry which is preliminary data.</text>
</comment>
<feature type="compositionally biased region" description="Basic and acidic residues" evidence="1">
    <location>
        <begin position="126"/>
        <end position="148"/>
    </location>
</feature>
<protein>
    <submittedName>
        <fullName evidence="2">Uncharacterized protein</fullName>
    </submittedName>
</protein>
<dbReference type="EMBL" id="CAUYUJ010015423">
    <property type="protein sequence ID" value="CAK0853752.1"/>
    <property type="molecule type" value="Genomic_DNA"/>
</dbReference>
<keyword evidence="3" id="KW-1185">Reference proteome</keyword>
<proteinExistence type="predicted"/>
<sequence length="148" mass="15299">MGSSPTARGHARADGSRRAAAAFLVTLGGSGRALGARSPAALEHPSLGQPGGHALPAVQGAVVEQVGTALRPAAGWMRTPARPTAAARPPRPAARARTQPPARERTRSRTPRVRDRLVQVPGLGERCAREEATPVDAQQRREACAGGS</sequence>
<organism evidence="2 3">
    <name type="scientific">Prorocentrum cordatum</name>
    <dbReference type="NCBI Taxonomy" id="2364126"/>
    <lineage>
        <taxon>Eukaryota</taxon>
        <taxon>Sar</taxon>
        <taxon>Alveolata</taxon>
        <taxon>Dinophyceae</taxon>
        <taxon>Prorocentrales</taxon>
        <taxon>Prorocentraceae</taxon>
        <taxon>Prorocentrum</taxon>
    </lineage>
</organism>
<feature type="region of interest" description="Disordered" evidence="1">
    <location>
        <begin position="73"/>
        <end position="148"/>
    </location>
</feature>
<feature type="compositionally biased region" description="Basic and acidic residues" evidence="1">
    <location>
        <begin position="102"/>
        <end position="117"/>
    </location>
</feature>